<evidence type="ECO:0000313" key="1">
    <source>
        <dbReference type="EMBL" id="AAW74592.1"/>
    </source>
</evidence>
<dbReference type="Proteomes" id="UP000006735">
    <property type="component" value="Chromosome"/>
</dbReference>
<protein>
    <submittedName>
        <fullName evidence="1">Uncharacterized protein</fullName>
    </submittedName>
</protein>
<dbReference type="InterPro" id="IPR046732">
    <property type="entry name" value="DUF6624"/>
</dbReference>
<dbReference type="Pfam" id="PF20329">
    <property type="entry name" value="DUF6624"/>
    <property type="match status" value="1"/>
</dbReference>
<evidence type="ECO:0000313" key="2">
    <source>
        <dbReference type="Proteomes" id="UP000006735"/>
    </source>
</evidence>
<dbReference type="KEGG" id="xoo:XOO1338"/>
<dbReference type="EMBL" id="AE013598">
    <property type="protein sequence ID" value="AAW74592.1"/>
    <property type="molecule type" value="Genomic_DNA"/>
</dbReference>
<dbReference type="STRING" id="291331.XOO1338"/>
<gene>
    <name evidence="1" type="ordered locus">XOO1338</name>
</gene>
<proteinExistence type="predicted"/>
<dbReference type="HOGENOM" id="CLU_921180_0_0_6"/>
<dbReference type="AlphaFoldDB" id="Q5H379"/>
<organism evidence="1 2">
    <name type="scientific">Xanthomonas oryzae pv. oryzae (strain KACC10331 / KXO85)</name>
    <dbReference type="NCBI Taxonomy" id="291331"/>
    <lineage>
        <taxon>Bacteria</taxon>
        <taxon>Pseudomonadati</taxon>
        <taxon>Pseudomonadota</taxon>
        <taxon>Gammaproteobacteria</taxon>
        <taxon>Lysobacterales</taxon>
        <taxon>Lysobacteraceae</taxon>
        <taxon>Xanthomonas</taxon>
    </lineage>
</organism>
<keyword evidence="2" id="KW-1185">Reference proteome</keyword>
<name>Q5H379_XANOR</name>
<accession>Q5H379</accession>
<reference evidence="1 2" key="1">
    <citation type="journal article" date="2005" name="Nucleic Acids Res.">
        <title>The genome sequence of Xanthomonas oryzae pathovar oryzae KACC10331, the bacterial blight pathogen of rice.</title>
        <authorList>
            <person name="Lee B.M."/>
            <person name="Park Y.J."/>
            <person name="Park D.S."/>
            <person name="Kang H.W."/>
            <person name="Kim J.G."/>
            <person name="Song E.S."/>
            <person name="Park I.C."/>
            <person name="Yoon U.H."/>
            <person name="Hahn J.H."/>
            <person name="Koo B.S."/>
            <person name="Lee G.B."/>
            <person name="Kim H."/>
            <person name="Park H.S."/>
            <person name="Yoon K.O."/>
            <person name="Kim J.H."/>
            <person name="Jung C.H."/>
            <person name="Koh N.H."/>
            <person name="Seo J.S."/>
            <person name="Go S.J."/>
        </authorList>
    </citation>
    <scope>NUCLEOTIDE SEQUENCE [LARGE SCALE GENOMIC DNA]</scope>
    <source>
        <strain evidence="2">KACC10331 / KXO85</strain>
    </source>
</reference>
<sequence length="322" mass="35452">MANLRALRPSNASPGKELQMRIAYVRICIGVALGWAGALHAEVAPNIVAALDAYDAKDYAGCAKVMEALQRSSGDLPNNGEGLRAECLAAAGRTDEAMHYLEEEIPRGRISIDDLRNKDRPGLNRLRKMRQWPALLAKAERVNAQQQATLNLQLRQELLARMEKDQQVRYAAIAAGGKPADWATVTPVDRANTAWLKQVVAAQGWPGRRLVGEDGANAAWVLVQHADADPAFQAQVLALMETALATQDVAPDDVALLTDRVLLAQGKPQRYGTQFHRDADDRMALQPTEDEAGLDARRLRMGLPPMDQYKKMLQDIYHAPLR</sequence>